<keyword evidence="6 11" id="KW-0566">Pantothenate biosynthesis</keyword>
<evidence type="ECO:0000313" key="14">
    <source>
        <dbReference type="EMBL" id="MFD1426724.1"/>
    </source>
</evidence>
<feature type="domain" description="Ketopantoate reductase C-terminal" evidence="13">
    <location>
        <begin position="180"/>
        <end position="303"/>
    </location>
</feature>
<evidence type="ECO:0000256" key="10">
    <source>
        <dbReference type="ARBA" id="ARBA00048793"/>
    </source>
</evidence>
<dbReference type="InterPro" id="IPR003710">
    <property type="entry name" value="ApbA"/>
</dbReference>
<evidence type="ECO:0000313" key="15">
    <source>
        <dbReference type="Proteomes" id="UP001597282"/>
    </source>
</evidence>
<evidence type="ECO:0000256" key="11">
    <source>
        <dbReference type="RuleBase" id="RU362068"/>
    </source>
</evidence>
<dbReference type="SUPFAM" id="SSF51735">
    <property type="entry name" value="NAD(P)-binding Rossmann-fold domains"/>
    <property type="match status" value="1"/>
</dbReference>
<evidence type="ECO:0000256" key="6">
    <source>
        <dbReference type="ARBA" id="ARBA00022655"/>
    </source>
</evidence>
<evidence type="ECO:0000256" key="5">
    <source>
        <dbReference type="ARBA" id="ARBA00019465"/>
    </source>
</evidence>
<sequence>MQVAVWGGGSLGLLWADRLAAEFPETILITRTRAQRDEIQAQGIRVTGVDGRCHRRQIQVEWVASERIPRLDAVFITVKQRILSGIAPRLAEICSPAASLFLWQNGLGGEKFFLPYFSSEQIYRAVTTEGALRKGWAHVYHTGSGESWVGPACGENFSPRVERLIQELSSKSVPIHFATDLRQRVWEKLAVNCVINPLTAIWNLPNGALPEQDDFYPWMEKILHEVVQVAQKEGIYLSQEELQKKVLSVCLHTATNRSSMLQDLDRGELTEVDFINGAVVEQGGKGGIPAPYNERLTRLVHQAEGGAD</sequence>
<dbReference type="RefSeq" id="WP_380164075.1">
    <property type="nucleotide sequence ID" value="NZ_JBHTNU010000005.1"/>
</dbReference>
<comment type="function">
    <text evidence="1 11">Catalyzes the NADPH-dependent reduction of ketopantoate into pantoic acid.</text>
</comment>
<protein>
    <recommendedName>
        <fullName evidence="5 11">2-dehydropantoate 2-reductase</fullName>
        <ecNumber evidence="4 11">1.1.1.169</ecNumber>
    </recommendedName>
    <alternativeName>
        <fullName evidence="9 11">Ketopantoate reductase</fullName>
    </alternativeName>
</protein>
<dbReference type="InterPro" id="IPR036291">
    <property type="entry name" value="NAD(P)-bd_dom_sf"/>
</dbReference>
<dbReference type="Gene3D" id="1.10.1040.10">
    <property type="entry name" value="N-(1-d-carboxylethyl)-l-norvaline Dehydrogenase, domain 2"/>
    <property type="match status" value="1"/>
</dbReference>
<proteinExistence type="inferred from homology"/>
<reference evidence="15" key="1">
    <citation type="journal article" date="2019" name="Int. J. Syst. Evol. Microbiol.">
        <title>The Global Catalogue of Microorganisms (GCM) 10K type strain sequencing project: providing services to taxonomists for standard genome sequencing and annotation.</title>
        <authorList>
            <consortium name="The Broad Institute Genomics Platform"/>
            <consortium name="The Broad Institute Genome Sequencing Center for Infectious Disease"/>
            <person name="Wu L."/>
            <person name="Ma J."/>
        </authorList>
    </citation>
    <scope>NUCLEOTIDE SEQUENCE [LARGE SCALE GENOMIC DNA]</scope>
    <source>
        <strain evidence="15">S1</strain>
    </source>
</reference>
<keyword evidence="15" id="KW-1185">Reference proteome</keyword>
<dbReference type="Pfam" id="PF08546">
    <property type="entry name" value="ApbA_C"/>
    <property type="match status" value="1"/>
</dbReference>
<name>A0ABW4C9C9_9BACL</name>
<keyword evidence="8 11" id="KW-0560">Oxidoreductase</keyword>
<dbReference type="InterPro" id="IPR013332">
    <property type="entry name" value="KPR_N"/>
</dbReference>
<dbReference type="NCBIfam" id="TIGR00745">
    <property type="entry name" value="apbA_panE"/>
    <property type="match status" value="1"/>
</dbReference>
<comment type="caution">
    <text evidence="14">The sequence shown here is derived from an EMBL/GenBank/DDBJ whole genome shotgun (WGS) entry which is preliminary data.</text>
</comment>
<evidence type="ECO:0000256" key="3">
    <source>
        <dbReference type="ARBA" id="ARBA00007870"/>
    </source>
</evidence>
<evidence type="ECO:0000259" key="12">
    <source>
        <dbReference type="Pfam" id="PF02558"/>
    </source>
</evidence>
<organism evidence="14 15">
    <name type="scientific">Kroppenstedtia sanguinis</name>
    <dbReference type="NCBI Taxonomy" id="1380684"/>
    <lineage>
        <taxon>Bacteria</taxon>
        <taxon>Bacillati</taxon>
        <taxon>Bacillota</taxon>
        <taxon>Bacilli</taxon>
        <taxon>Bacillales</taxon>
        <taxon>Thermoactinomycetaceae</taxon>
        <taxon>Kroppenstedtia</taxon>
    </lineage>
</organism>
<gene>
    <name evidence="14" type="ORF">ACFQ4Y_07185</name>
</gene>
<evidence type="ECO:0000256" key="1">
    <source>
        <dbReference type="ARBA" id="ARBA00002919"/>
    </source>
</evidence>
<dbReference type="Gene3D" id="3.40.50.720">
    <property type="entry name" value="NAD(P)-binding Rossmann-like Domain"/>
    <property type="match status" value="1"/>
</dbReference>
<dbReference type="InterPro" id="IPR013328">
    <property type="entry name" value="6PGD_dom2"/>
</dbReference>
<comment type="pathway">
    <text evidence="2 11">Cofactor biosynthesis; (R)-pantothenate biosynthesis; (R)-pantoate from 3-methyl-2-oxobutanoate: step 2/2.</text>
</comment>
<evidence type="ECO:0000256" key="2">
    <source>
        <dbReference type="ARBA" id="ARBA00004994"/>
    </source>
</evidence>
<dbReference type="Proteomes" id="UP001597282">
    <property type="component" value="Unassembled WGS sequence"/>
</dbReference>
<comment type="similarity">
    <text evidence="3 11">Belongs to the ketopantoate reductase family.</text>
</comment>
<dbReference type="EC" id="1.1.1.169" evidence="4 11"/>
<evidence type="ECO:0000256" key="9">
    <source>
        <dbReference type="ARBA" id="ARBA00032024"/>
    </source>
</evidence>
<keyword evidence="7 11" id="KW-0521">NADP</keyword>
<dbReference type="InterPro" id="IPR050838">
    <property type="entry name" value="Ketopantoate_reductase"/>
</dbReference>
<evidence type="ECO:0000256" key="7">
    <source>
        <dbReference type="ARBA" id="ARBA00022857"/>
    </source>
</evidence>
<dbReference type="EMBL" id="JBHTNU010000005">
    <property type="protein sequence ID" value="MFD1426724.1"/>
    <property type="molecule type" value="Genomic_DNA"/>
</dbReference>
<feature type="domain" description="Ketopantoate reductase N-terminal" evidence="12">
    <location>
        <begin position="3"/>
        <end position="151"/>
    </location>
</feature>
<dbReference type="SUPFAM" id="SSF48179">
    <property type="entry name" value="6-phosphogluconate dehydrogenase C-terminal domain-like"/>
    <property type="match status" value="1"/>
</dbReference>
<comment type="catalytic activity">
    <reaction evidence="10 11">
        <text>(R)-pantoate + NADP(+) = 2-dehydropantoate + NADPH + H(+)</text>
        <dbReference type="Rhea" id="RHEA:16233"/>
        <dbReference type="ChEBI" id="CHEBI:11561"/>
        <dbReference type="ChEBI" id="CHEBI:15378"/>
        <dbReference type="ChEBI" id="CHEBI:15980"/>
        <dbReference type="ChEBI" id="CHEBI:57783"/>
        <dbReference type="ChEBI" id="CHEBI:58349"/>
        <dbReference type="EC" id="1.1.1.169"/>
    </reaction>
</comment>
<evidence type="ECO:0000256" key="4">
    <source>
        <dbReference type="ARBA" id="ARBA00013014"/>
    </source>
</evidence>
<dbReference type="Pfam" id="PF02558">
    <property type="entry name" value="ApbA"/>
    <property type="match status" value="1"/>
</dbReference>
<dbReference type="PANTHER" id="PTHR43765">
    <property type="entry name" value="2-DEHYDROPANTOATE 2-REDUCTASE-RELATED"/>
    <property type="match status" value="1"/>
</dbReference>
<dbReference type="InterPro" id="IPR008927">
    <property type="entry name" value="6-PGluconate_DH-like_C_sf"/>
</dbReference>
<dbReference type="PANTHER" id="PTHR43765:SF2">
    <property type="entry name" value="2-DEHYDROPANTOATE 2-REDUCTASE"/>
    <property type="match status" value="1"/>
</dbReference>
<evidence type="ECO:0000256" key="8">
    <source>
        <dbReference type="ARBA" id="ARBA00023002"/>
    </source>
</evidence>
<evidence type="ECO:0000259" key="13">
    <source>
        <dbReference type="Pfam" id="PF08546"/>
    </source>
</evidence>
<accession>A0ABW4C9C9</accession>
<dbReference type="InterPro" id="IPR013752">
    <property type="entry name" value="KPA_reductase"/>
</dbReference>